<accession>A0A0A9HA40</accession>
<name>A0A0A9HA40_ARUDO</name>
<organism evidence="1">
    <name type="scientific">Arundo donax</name>
    <name type="common">Giant reed</name>
    <name type="synonym">Donax arundinaceus</name>
    <dbReference type="NCBI Taxonomy" id="35708"/>
    <lineage>
        <taxon>Eukaryota</taxon>
        <taxon>Viridiplantae</taxon>
        <taxon>Streptophyta</taxon>
        <taxon>Embryophyta</taxon>
        <taxon>Tracheophyta</taxon>
        <taxon>Spermatophyta</taxon>
        <taxon>Magnoliopsida</taxon>
        <taxon>Liliopsida</taxon>
        <taxon>Poales</taxon>
        <taxon>Poaceae</taxon>
        <taxon>PACMAD clade</taxon>
        <taxon>Arundinoideae</taxon>
        <taxon>Arundineae</taxon>
        <taxon>Arundo</taxon>
    </lineage>
</organism>
<dbReference type="EMBL" id="GBRH01163841">
    <property type="protein sequence ID" value="JAE34055.1"/>
    <property type="molecule type" value="Transcribed_RNA"/>
</dbReference>
<sequence length="27" mass="3122">MCQILLFMNYFGSYSTDTILLTSQFSP</sequence>
<reference evidence="1" key="1">
    <citation type="submission" date="2014-09" db="EMBL/GenBank/DDBJ databases">
        <authorList>
            <person name="Magalhaes I.L.F."/>
            <person name="Oliveira U."/>
            <person name="Santos F.R."/>
            <person name="Vidigal T.H.D.A."/>
            <person name="Brescovit A.D."/>
            <person name="Santos A.J."/>
        </authorList>
    </citation>
    <scope>NUCLEOTIDE SEQUENCE</scope>
    <source>
        <tissue evidence="1">Shoot tissue taken approximately 20 cm above the soil surface</tissue>
    </source>
</reference>
<reference evidence="1" key="2">
    <citation type="journal article" date="2015" name="Data Brief">
        <title>Shoot transcriptome of the giant reed, Arundo donax.</title>
        <authorList>
            <person name="Barrero R.A."/>
            <person name="Guerrero F.D."/>
            <person name="Moolhuijzen P."/>
            <person name="Goolsby J.A."/>
            <person name="Tidwell J."/>
            <person name="Bellgard S.E."/>
            <person name="Bellgard M.I."/>
        </authorList>
    </citation>
    <scope>NUCLEOTIDE SEQUENCE</scope>
    <source>
        <tissue evidence="1">Shoot tissue taken approximately 20 cm above the soil surface</tissue>
    </source>
</reference>
<proteinExistence type="predicted"/>
<evidence type="ECO:0000313" key="1">
    <source>
        <dbReference type="EMBL" id="JAE34055.1"/>
    </source>
</evidence>
<protein>
    <submittedName>
        <fullName evidence="1">Uncharacterized protein</fullName>
    </submittedName>
</protein>
<dbReference type="AlphaFoldDB" id="A0A0A9HA40"/>